<sequence>MTVWTNTMGANKEHNLQVILEGEQGEILIELIDNEATKEFVAMLPLELEWSDFAGKEKIADLPSKLQAKKDLSYIPQVGDFFYYVPWGNIGIFYKQQAPSDLVYLGKVISGLERLQKQNFRARISMKK</sequence>
<dbReference type="InterPro" id="IPR029000">
    <property type="entry name" value="Cyclophilin-like_dom_sf"/>
</dbReference>
<comment type="caution">
    <text evidence="2">The sequence shown here is derived from an EMBL/GenBank/DDBJ whole genome shotgun (WGS) entry which is preliminary data.</text>
</comment>
<dbReference type="AlphaFoldDB" id="A0A3D8IUL5"/>
<dbReference type="Gene3D" id="2.40.100.20">
    <property type="match status" value="1"/>
</dbReference>
<evidence type="ECO:0000313" key="3">
    <source>
        <dbReference type="Proteomes" id="UP000257067"/>
    </source>
</evidence>
<dbReference type="EMBL" id="NXLU01000005">
    <property type="protein sequence ID" value="RDU68977.1"/>
    <property type="molecule type" value="Genomic_DNA"/>
</dbReference>
<dbReference type="SUPFAM" id="SSF50891">
    <property type="entry name" value="Cyclophilin-like"/>
    <property type="match status" value="1"/>
</dbReference>
<gene>
    <name evidence="2" type="ORF">CQA62_04835</name>
</gene>
<accession>A0A3D8IUL5</accession>
<dbReference type="Proteomes" id="UP000257067">
    <property type="component" value="Unassembled WGS sequence"/>
</dbReference>
<protein>
    <recommendedName>
        <fullName evidence="1">Cyclophilin-like domain-containing protein</fullName>
    </recommendedName>
</protein>
<evidence type="ECO:0000259" key="1">
    <source>
        <dbReference type="Pfam" id="PF18050"/>
    </source>
</evidence>
<dbReference type="InterPro" id="IPR041183">
    <property type="entry name" value="Cyclophilin-like"/>
</dbReference>
<dbReference type="Pfam" id="PF18050">
    <property type="entry name" value="Cyclophil_like2"/>
    <property type="match status" value="1"/>
</dbReference>
<proteinExistence type="predicted"/>
<organism evidence="2 3">
    <name type="scientific">Helicobacter cholecystus</name>
    <dbReference type="NCBI Taxonomy" id="45498"/>
    <lineage>
        <taxon>Bacteria</taxon>
        <taxon>Pseudomonadati</taxon>
        <taxon>Campylobacterota</taxon>
        <taxon>Epsilonproteobacteria</taxon>
        <taxon>Campylobacterales</taxon>
        <taxon>Helicobacteraceae</taxon>
        <taxon>Helicobacter</taxon>
    </lineage>
</organism>
<name>A0A3D8IUL5_9HELI</name>
<feature type="domain" description="Cyclophilin-like" evidence="1">
    <location>
        <begin position="24"/>
        <end position="124"/>
    </location>
</feature>
<keyword evidence="3" id="KW-1185">Reference proteome</keyword>
<dbReference type="OrthoDB" id="5298378at2"/>
<dbReference type="RefSeq" id="WP_104724919.1">
    <property type="nucleotide sequence ID" value="NZ_FZNE01000009.1"/>
</dbReference>
<reference evidence="2 3" key="1">
    <citation type="submission" date="2018-04" db="EMBL/GenBank/DDBJ databases">
        <title>Novel Campyloabacter and Helicobacter Species and Strains.</title>
        <authorList>
            <person name="Mannion A.J."/>
            <person name="Shen Z."/>
            <person name="Fox J.G."/>
        </authorList>
    </citation>
    <scope>NUCLEOTIDE SEQUENCE [LARGE SCALE GENOMIC DNA]</scope>
    <source>
        <strain evidence="2 3">ATCC 700242</strain>
    </source>
</reference>
<evidence type="ECO:0000313" key="2">
    <source>
        <dbReference type="EMBL" id="RDU68977.1"/>
    </source>
</evidence>